<evidence type="ECO:0000259" key="3">
    <source>
        <dbReference type="Pfam" id="PF07993"/>
    </source>
</evidence>
<dbReference type="KEGG" id="euz:DVS28_a5073"/>
<dbReference type="CDD" id="cd05233">
    <property type="entry name" value="SDR_c"/>
    <property type="match status" value="1"/>
</dbReference>
<comment type="similarity">
    <text evidence="1">Belongs to the short-chain dehydrogenases/reductases (SDR) family.</text>
</comment>
<dbReference type="InterPro" id="IPR013120">
    <property type="entry name" value="FAR_NAD-bd"/>
</dbReference>
<evidence type="ECO:0000313" key="4">
    <source>
        <dbReference type="EMBL" id="AXV09729.1"/>
    </source>
</evidence>
<dbReference type="GO" id="GO:0016491">
    <property type="term" value="F:oxidoreductase activity"/>
    <property type="evidence" value="ECO:0007669"/>
    <property type="project" value="UniProtKB-KW"/>
</dbReference>
<organism evidence="4 5">
    <name type="scientific">Euzebya pacifica</name>
    <dbReference type="NCBI Taxonomy" id="1608957"/>
    <lineage>
        <taxon>Bacteria</taxon>
        <taxon>Bacillati</taxon>
        <taxon>Actinomycetota</taxon>
        <taxon>Nitriliruptoria</taxon>
        <taxon>Euzebyales</taxon>
    </lineage>
</organism>
<dbReference type="CDD" id="cd05263">
    <property type="entry name" value="MupV_like_SDR_e"/>
    <property type="match status" value="1"/>
</dbReference>
<evidence type="ECO:0000256" key="2">
    <source>
        <dbReference type="ARBA" id="ARBA00023002"/>
    </source>
</evidence>
<dbReference type="PRINTS" id="PR00080">
    <property type="entry name" value="SDRFAMILY"/>
</dbReference>
<proteinExistence type="inferred from homology"/>
<dbReference type="PRINTS" id="PR00081">
    <property type="entry name" value="GDHRDH"/>
</dbReference>
<dbReference type="PANTHER" id="PTHR44196:SF1">
    <property type="entry name" value="DEHYDROGENASE_REDUCTASE SDR FAMILY MEMBER 7B"/>
    <property type="match status" value="1"/>
</dbReference>
<dbReference type="Pfam" id="PF07993">
    <property type="entry name" value="NAD_binding_4"/>
    <property type="match status" value="1"/>
</dbReference>
<name>A0A346Y5I2_9ACTN</name>
<sequence>MPQNTGAPTHMSYFVTGGTGFIGRFLIEKLAERGETIHALVRESSVDKLDAIRERCGVDETQLVAVVGDLSQPRLGLDDGQVAELRGQVDHLFHLAAIYDLKADAERQRIANVDGTQHMVELAHAIGAGVVHHVSSIAAAGDFRGWFREDMLDEATGLKDPYYRTKHESEKLVREECQRPWRIYRPGIVLGHSRTGEMDKVDGPYYVFPLLKRLRHAMPGWLPLIGLEGRRMNMVPVDYVAEAMDHIAHLDATWNGKAFHLTQAKPKSAGEIMNAFARVAGAPEFGIRVDPAVFELIPPAVKTGLGSLPPVKRIVNTTMDSLGIPKQLLTYMSNPTKFDMTNTNAALEGTGIEAPDVEDYADRVWDYWARNLDPVLFLDKSLEGAVKGKRIMITGASSGIGEAAAMQVAEAGGTVLLVARSADKLELLKTRLEEMGGTAFVHPCDLTDGEDIQRMVEEVIAEHGGVDVLVNNAGRSIRRSIKLSYDRFHDFERTMQLNYFGSLRLILGFLPGMRERKFGHIINISSIGCQTNVPRFSAYVASKSALDAFSRCAATEIIDDNCHITTIYMPLVRTPMIAPTKMYDAFPAITPDEAGEMITTAIIQRPKRVATGLGNTAMVGHAVAPKLMDAILNTGYHLFPDSTAAKKGEDAVTDVTPAKPEEEASSEGLAFAYLLRGVHW</sequence>
<evidence type="ECO:0000313" key="5">
    <source>
        <dbReference type="Proteomes" id="UP000264006"/>
    </source>
</evidence>
<feature type="domain" description="Thioester reductase (TE)" evidence="3">
    <location>
        <begin position="15"/>
        <end position="244"/>
    </location>
</feature>
<dbReference type="AlphaFoldDB" id="A0A346Y5I2"/>
<dbReference type="InterPro" id="IPR036291">
    <property type="entry name" value="NAD(P)-bd_dom_sf"/>
</dbReference>
<dbReference type="NCBIfam" id="NF005539">
    <property type="entry name" value="PRK07201.1"/>
    <property type="match status" value="1"/>
</dbReference>
<dbReference type="GO" id="GO:0016020">
    <property type="term" value="C:membrane"/>
    <property type="evidence" value="ECO:0007669"/>
    <property type="project" value="TreeGrafter"/>
</dbReference>
<dbReference type="InterPro" id="IPR002347">
    <property type="entry name" value="SDR_fam"/>
</dbReference>
<dbReference type="Gene3D" id="3.40.50.720">
    <property type="entry name" value="NAD(P)-binding Rossmann-like Domain"/>
    <property type="match status" value="2"/>
</dbReference>
<dbReference type="EMBL" id="CP031165">
    <property type="protein sequence ID" value="AXV09729.1"/>
    <property type="molecule type" value="Genomic_DNA"/>
</dbReference>
<evidence type="ECO:0000256" key="1">
    <source>
        <dbReference type="ARBA" id="ARBA00006484"/>
    </source>
</evidence>
<protein>
    <submittedName>
        <fullName evidence="4">3-oxoacyl-[acyl-carrier protein] reductase</fullName>
    </submittedName>
</protein>
<dbReference type="SUPFAM" id="SSF51735">
    <property type="entry name" value="NAD(P)-binding Rossmann-fold domains"/>
    <property type="match status" value="2"/>
</dbReference>
<accession>A0A346Y5I2</accession>
<dbReference type="InterPro" id="IPR057313">
    <property type="entry name" value="Maqu_2507-like"/>
</dbReference>
<dbReference type="PANTHER" id="PTHR44196">
    <property type="entry name" value="DEHYDROGENASE/REDUCTASE SDR FAMILY MEMBER 7B"/>
    <property type="match status" value="1"/>
</dbReference>
<dbReference type="PROSITE" id="PS00061">
    <property type="entry name" value="ADH_SHORT"/>
    <property type="match status" value="1"/>
</dbReference>
<keyword evidence="5" id="KW-1185">Reference proteome</keyword>
<dbReference type="Pfam" id="PF00106">
    <property type="entry name" value="adh_short"/>
    <property type="match status" value="1"/>
</dbReference>
<dbReference type="InterPro" id="IPR020904">
    <property type="entry name" value="Sc_DH/Rdtase_CS"/>
</dbReference>
<keyword evidence="2" id="KW-0560">Oxidoreductase</keyword>
<gene>
    <name evidence="4" type="ORF">DVS28_a5073</name>
</gene>
<reference evidence="4 5" key="1">
    <citation type="submission" date="2018-09" db="EMBL/GenBank/DDBJ databases">
        <title>Complete genome sequence of Euzebya sp. DY32-46 isolated from seawater of Pacific Ocean.</title>
        <authorList>
            <person name="Xu L."/>
            <person name="Wu Y.-H."/>
            <person name="Xu X.-W."/>
        </authorList>
    </citation>
    <scope>NUCLEOTIDE SEQUENCE [LARGE SCALE GENOMIC DNA]</scope>
    <source>
        <strain evidence="4 5">DY32-46</strain>
    </source>
</reference>
<dbReference type="Proteomes" id="UP000264006">
    <property type="component" value="Chromosome"/>
</dbReference>